<feature type="transmembrane region" description="Helical" evidence="6">
    <location>
        <begin position="300"/>
        <end position="322"/>
    </location>
</feature>
<dbReference type="AlphaFoldDB" id="A0A5Q0GTD9"/>
<dbReference type="KEGG" id="ssyi:EKG83_03340"/>
<feature type="transmembrane region" description="Helical" evidence="6">
    <location>
        <begin position="135"/>
        <end position="155"/>
    </location>
</feature>
<keyword evidence="5 6" id="KW-0472">Membrane</keyword>
<gene>
    <name evidence="7" type="ORF">EKG83_03340</name>
</gene>
<dbReference type="RefSeq" id="WP_063741297.1">
    <property type="nucleotide sequence ID" value="NZ_CP034550.1"/>
</dbReference>
<evidence type="ECO:0000256" key="6">
    <source>
        <dbReference type="SAM" id="Phobius"/>
    </source>
</evidence>
<sequence length="372" mass="36891">MRLTAMYLGAVLGPGVLVLPALANDAAGPASVLAWVALLLLSVPIATCFATLGERYRGGVAGFVGAAFGPRAARPVAWWFYLVGVPFGVLGGALVGGEYVVHALGRGDPVVAGLLLLATGFAANYAGLRVSAGAQVLLVVLLSGLLVVAVAVGAADVGADDFRPFAPHGWAAIGTAAVVLFFAFSGWEAASNLADEFADPRRATRRTLAVVAVLYLGLAVTTAGTTSDVPLADLLERAFGPAARPVTAVAAALLTLGAVNTYLAGGARLGGRHGLTGLLVLCALLTAAVLRWHVGLDAVMRVASTALAAVTAAGAAAAVKLLRDRAAAIALAATCAVLACAGPLLAVPLVVGVAALVSARVGSAVPAGRSSS</sequence>
<evidence type="ECO:0000256" key="1">
    <source>
        <dbReference type="ARBA" id="ARBA00004651"/>
    </source>
</evidence>
<feature type="transmembrane region" description="Helical" evidence="6">
    <location>
        <begin position="167"/>
        <end position="187"/>
    </location>
</feature>
<feature type="transmembrane region" description="Helical" evidence="6">
    <location>
        <begin position="78"/>
        <end position="97"/>
    </location>
</feature>
<name>A0A5Q0GTD9_SACSY</name>
<dbReference type="GO" id="GO:0022857">
    <property type="term" value="F:transmembrane transporter activity"/>
    <property type="evidence" value="ECO:0007669"/>
    <property type="project" value="InterPro"/>
</dbReference>
<dbReference type="Gene3D" id="1.20.1740.10">
    <property type="entry name" value="Amino acid/polyamine transporter I"/>
    <property type="match status" value="1"/>
</dbReference>
<accession>A0A5Q0GTD9</accession>
<keyword evidence="8" id="KW-1185">Reference proteome</keyword>
<evidence type="ECO:0000256" key="3">
    <source>
        <dbReference type="ARBA" id="ARBA00022692"/>
    </source>
</evidence>
<reference evidence="8" key="1">
    <citation type="journal article" date="2021" name="Curr. Microbiol.">
        <title>Complete genome of nocamycin-producing strain Saccharothrix syringae NRRL B-16468 reveals the biosynthetic potential for secondary metabolites.</title>
        <authorList>
            <person name="Mo X."/>
            <person name="Yang S."/>
        </authorList>
    </citation>
    <scope>NUCLEOTIDE SEQUENCE [LARGE SCALE GENOMIC DNA]</scope>
    <source>
        <strain evidence="8">ATCC 51364 / DSM 43886 / JCM 6844 / KCTC 9398 / NBRC 14523 / NRRL B-16468 / INA 2240</strain>
    </source>
</reference>
<dbReference type="Proteomes" id="UP000325787">
    <property type="component" value="Chromosome"/>
</dbReference>
<dbReference type="GO" id="GO:0005886">
    <property type="term" value="C:plasma membrane"/>
    <property type="evidence" value="ECO:0007669"/>
    <property type="project" value="UniProtKB-SubCell"/>
</dbReference>
<feature type="transmembrane region" description="Helical" evidence="6">
    <location>
        <begin position="275"/>
        <end position="294"/>
    </location>
</feature>
<comment type="subcellular location">
    <subcellularLocation>
        <location evidence="1">Cell membrane</location>
        <topology evidence="1">Multi-pass membrane protein</topology>
    </subcellularLocation>
</comment>
<dbReference type="PANTHER" id="PTHR42770">
    <property type="entry name" value="AMINO ACID TRANSPORTER-RELATED"/>
    <property type="match status" value="1"/>
</dbReference>
<proteinExistence type="predicted"/>
<evidence type="ECO:0000313" key="8">
    <source>
        <dbReference type="Proteomes" id="UP000325787"/>
    </source>
</evidence>
<dbReference type="Pfam" id="PF13520">
    <property type="entry name" value="AA_permease_2"/>
    <property type="match status" value="1"/>
</dbReference>
<protein>
    <submittedName>
        <fullName evidence="7">Amino acid permease</fullName>
    </submittedName>
</protein>
<feature type="transmembrane region" description="Helical" evidence="6">
    <location>
        <begin position="208"/>
        <end position="226"/>
    </location>
</feature>
<dbReference type="EMBL" id="CP034550">
    <property type="protein sequence ID" value="QFZ16632.1"/>
    <property type="molecule type" value="Genomic_DNA"/>
</dbReference>
<evidence type="ECO:0000256" key="5">
    <source>
        <dbReference type="ARBA" id="ARBA00023136"/>
    </source>
</evidence>
<keyword evidence="3 6" id="KW-0812">Transmembrane</keyword>
<feature type="transmembrane region" description="Helical" evidence="6">
    <location>
        <begin position="109"/>
        <end position="128"/>
    </location>
</feature>
<keyword evidence="2" id="KW-1003">Cell membrane</keyword>
<feature type="transmembrane region" description="Helical" evidence="6">
    <location>
        <begin position="33"/>
        <end position="52"/>
    </location>
</feature>
<evidence type="ECO:0000256" key="2">
    <source>
        <dbReference type="ARBA" id="ARBA00022475"/>
    </source>
</evidence>
<dbReference type="PANTHER" id="PTHR42770:SF13">
    <property type="entry name" value="L-METHIONINE_BRANCHED-CHAIN AMINO ACID EXPORTER YJEH"/>
    <property type="match status" value="1"/>
</dbReference>
<dbReference type="InterPro" id="IPR050367">
    <property type="entry name" value="APC_superfamily"/>
</dbReference>
<evidence type="ECO:0000313" key="7">
    <source>
        <dbReference type="EMBL" id="QFZ16632.1"/>
    </source>
</evidence>
<feature type="transmembrane region" description="Helical" evidence="6">
    <location>
        <begin position="246"/>
        <end position="263"/>
    </location>
</feature>
<evidence type="ECO:0000256" key="4">
    <source>
        <dbReference type="ARBA" id="ARBA00022989"/>
    </source>
</evidence>
<dbReference type="OrthoDB" id="3700683at2"/>
<keyword evidence="4 6" id="KW-1133">Transmembrane helix</keyword>
<feature type="transmembrane region" description="Helical" evidence="6">
    <location>
        <begin position="329"/>
        <end position="357"/>
    </location>
</feature>
<organism evidence="7 8">
    <name type="scientific">Saccharothrix syringae</name>
    <name type="common">Nocardiopsis syringae</name>
    <dbReference type="NCBI Taxonomy" id="103733"/>
    <lineage>
        <taxon>Bacteria</taxon>
        <taxon>Bacillati</taxon>
        <taxon>Actinomycetota</taxon>
        <taxon>Actinomycetes</taxon>
        <taxon>Pseudonocardiales</taxon>
        <taxon>Pseudonocardiaceae</taxon>
        <taxon>Saccharothrix</taxon>
    </lineage>
</organism>
<dbReference type="InterPro" id="IPR002293">
    <property type="entry name" value="AA/rel_permease1"/>
</dbReference>